<evidence type="ECO:0000256" key="4">
    <source>
        <dbReference type="ARBA" id="ARBA00022528"/>
    </source>
</evidence>
<dbReference type="GO" id="GO:0046481">
    <property type="term" value="F:digalactosyldiacylglycerol synthase activity"/>
    <property type="evidence" value="ECO:0007669"/>
    <property type="project" value="InterPro"/>
</dbReference>
<comment type="caution">
    <text evidence="8">The sequence shown here is derived from an EMBL/GenBank/DDBJ whole genome shotgun (WGS) entry which is preliminary data.</text>
</comment>
<dbReference type="GO" id="GO:0009707">
    <property type="term" value="C:chloroplast outer membrane"/>
    <property type="evidence" value="ECO:0007669"/>
    <property type="project" value="TreeGrafter"/>
</dbReference>
<evidence type="ECO:0000256" key="7">
    <source>
        <dbReference type="ARBA" id="ARBA00023136"/>
    </source>
</evidence>
<evidence type="ECO:0000313" key="8">
    <source>
        <dbReference type="EMBL" id="GMH31299.1"/>
    </source>
</evidence>
<keyword evidence="4" id="KW-0150">Chloroplast</keyword>
<keyword evidence="5" id="KW-0934">Plastid</keyword>
<keyword evidence="7" id="KW-0472">Membrane</keyword>
<keyword evidence="6" id="KW-0808">Transferase</keyword>
<protein>
    <submittedName>
        <fullName evidence="8">Uncharacterized protein</fullName>
    </submittedName>
</protein>
<gene>
    <name evidence="8" type="ORF">Nepgr_033142</name>
</gene>
<keyword evidence="9" id="KW-1185">Reference proteome</keyword>
<evidence type="ECO:0000256" key="2">
    <source>
        <dbReference type="ARBA" id="ARBA00004370"/>
    </source>
</evidence>
<reference evidence="8" key="1">
    <citation type="submission" date="2023-05" db="EMBL/GenBank/DDBJ databases">
        <title>Nepenthes gracilis genome sequencing.</title>
        <authorList>
            <person name="Fukushima K."/>
        </authorList>
    </citation>
    <scope>NUCLEOTIDE SEQUENCE</scope>
    <source>
        <strain evidence="8">SING2019-196</strain>
    </source>
</reference>
<evidence type="ECO:0000256" key="6">
    <source>
        <dbReference type="ARBA" id="ARBA00022679"/>
    </source>
</evidence>
<proteinExistence type="inferred from homology"/>
<sequence>MDKRRHIAIYATASLPWMADTVFNPLFRTAYLAKDAERMVTLVIPLSFPRDHVLVYPDKVTFSLASEHEAYVRHQLEEKT</sequence>
<comment type="similarity">
    <text evidence="3">Belongs to the glycosyltransferase group 1 family. Glycosyltransferase 4 subfamily.</text>
</comment>
<evidence type="ECO:0000256" key="1">
    <source>
        <dbReference type="ARBA" id="ARBA00004229"/>
    </source>
</evidence>
<dbReference type="PANTHER" id="PTHR46132:SF1">
    <property type="entry name" value="DIGALACTOSYLDIACYLGLYCEROL SYNTHASE 2, CHLOROPLASTIC"/>
    <property type="match status" value="1"/>
</dbReference>
<dbReference type="EMBL" id="BSYO01000040">
    <property type="protein sequence ID" value="GMH31299.1"/>
    <property type="molecule type" value="Genomic_DNA"/>
</dbReference>
<dbReference type="InterPro" id="IPR044525">
    <property type="entry name" value="DGDG1/2"/>
</dbReference>
<evidence type="ECO:0000256" key="3">
    <source>
        <dbReference type="ARBA" id="ARBA00009481"/>
    </source>
</evidence>
<organism evidence="8 9">
    <name type="scientific">Nepenthes gracilis</name>
    <name type="common">Slender pitcher plant</name>
    <dbReference type="NCBI Taxonomy" id="150966"/>
    <lineage>
        <taxon>Eukaryota</taxon>
        <taxon>Viridiplantae</taxon>
        <taxon>Streptophyta</taxon>
        <taxon>Embryophyta</taxon>
        <taxon>Tracheophyta</taxon>
        <taxon>Spermatophyta</taxon>
        <taxon>Magnoliopsida</taxon>
        <taxon>eudicotyledons</taxon>
        <taxon>Gunneridae</taxon>
        <taxon>Pentapetalae</taxon>
        <taxon>Caryophyllales</taxon>
        <taxon>Nepenthaceae</taxon>
        <taxon>Nepenthes</taxon>
    </lineage>
</organism>
<dbReference type="PANTHER" id="PTHR46132">
    <property type="entry name" value="DIGALACTOSYLDIACYLGLYCEROL SYNTHASE 2, CHLOROPLASTIC"/>
    <property type="match status" value="1"/>
</dbReference>
<accession>A0AAD3TLC9</accession>
<dbReference type="Proteomes" id="UP001279734">
    <property type="component" value="Unassembled WGS sequence"/>
</dbReference>
<comment type="subcellular location">
    <subcellularLocation>
        <location evidence="2">Membrane</location>
    </subcellularLocation>
    <subcellularLocation>
        <location evidence="1">Plastid</location>
        <location evidence="1">Chloroplast</location>
    </subcellularLocation>
</comment>
<name>A0AAD3TLC9_NEPGR</name>
<dbReference type="GO" id="GO:0019375">
    <property type="term" value="P:galactolipid biosynthetic process"/>
    <property type="evidence" value="ECO:0007669"/>
    <property type="project" value="TreeGrafter"/>
</dbReference>
<dbReference type="AlphaFoldDB" id="A0AAD3TLC9"/>
<evidence type="ECO:0000256" key="5">
    <source>
        <dbReference type="ARBA" id="ARBA00022640"/>
    </source>
</evidence>
<evidence type="ECO:0000313" key="9">
    <source>
        <dbReference type="Proteomes" id="UP001279734"/>
    </source>
</evidence>